<evidence type="ECO:0000256" key="2">
    <source>
        <dbReference type="ARBA" id="ARBA00023015"/>
    </source>
</evidence>
<accession>X1IIV0</accession>
<evidence type="ECO:0000256" key="4">
    <source>
        <dbReference type="ARBA" id="ARBA00023163"/>
    </source>
</evidence>
<evidence type="ECO:0000259" key="6">
    <source>
        <dbReference type="PROSITE" id="PS50110"/>
    </source>
</evidence>
<keyword evidence="2" id="KW-0805">Transcription regulation</keyword>
<protein>
    <recommendedName>
        <fullName evidence="6">Response regulatory domain-containing protein</fullName>
    </recommendedName>
</protein>
<evidence type="ECO:0000313" key="7">
    <source>
        <dbReference type="EMBL" id="GAH66034.1"/>
    </source>
</evidence>
<dbReference type="Pfam" id="PF00072">
    <property type="entry name" value="Response_reg"/>
    <property type="match status" value="1"/>
</dbReference>
<name>X1IIV0_9ZZZZ</name>
<organism evidence="7">
    <name type="scientific">marine sediment metagenome</name>
    <dbReference type="NCBI Taxonomy" id="412755"/>
    <lineage>
        <taxon>unclassified sequences</taxon>
        <taxon>metagenomes</taxon>
        <taxon>ecological metagenomes</taxon>
    </lineage>
</organism>
<keyword evidence="3" id="KW-0238">DNA-binding</keyword>
<keyword evidence="1" id="KW-0902">Two-component regulatory system</keyword>
<proteinExistence type="predicted"/>
<comment type="caution">
    <text evidence="7">The sequence shown here is derived from an EMBL/GenBank/DDBJ whole genome shotgun (WGS) entry which is preliminary data.</text>
</comment>
<dbReference type="GO" id="GO:0032993">
    <property type="term" value="C:protein-DNA complex"/>
    <property type="evidence" value="ECO:0007669"/>
    <property type="project" value="TreeGrafter"/>
</dbReference>
<dbReference type="AlphaFoldDB" id="X1IIV0"/>
<keyword evidence="4" id="KW-0804">Transcription</keyword>
<feature type="coiled-coil region" evidence="5">
    <location>
        <begin position="120"/>
        <end position="175"/>
    </location>
</feature>
<reference evidence="7" key="1">
    <citation type="journal article" date="2014" name="Front. Microbiol.">
        <title>High frequency of phylogenetically diverse reductive dehalogenase-homologous genes in deep subseafloor sedimentary metagenomes.</title>
        <authorList>
            <person name="Kawai M."/>
            <person name="Futagami T."/>
            <person name="Toyoda A."/>
            <person name="Takaki Y."/>
            <person name="Nishi S."/>
            <person name="Hori S."/>
            <person name="Arai W."/>
            <person name="Tsubouchi T."/>
            <person name="Morono Y."/>
            <person name="Uchiyama I."/>
            <person name="Ito T."/>
            <person name="Fujiyama A."/>
            <person name="Inagaki F."/>
            <person name="Takami H."/>
        </authorList>
    </citation>
    <scope>NUCLEOTIDE SEQUENCE</scope>
    <source>
        <strain evidence="7">Expedition CK06-06</strain>
    </source>
</reference>
<dbReference type="GO" id="GO:0005829">
    <property type="term" value="C:cytosol"/>
    <property type="evidence" value="ECO:0007669"/>
    <property type="project" value="TreeGrafter"/>
</dbReference>
<dbReference type="GO" id="GO:0000156">
    <property type="term" value="F:phosphorelay response regulator activity"/>
    <property type="evidence" value="ECO:0007669"/>
    <property type="project" value="TreeGrafter"/>
</dbReference>
<dbReference type="InterPro" id="IPR011006">
    <property type="entry name" value="CheY-like_superfamily"/>
</dbReference>
<evidence type="ECO:0000256" key="5">
    <source>
        <dbReference type="SAM" id="Coils"/>
    </source>
</evidence>
<gene>
    <name evidence="7" type="ORF">S03H2_50527</name>
</gene>
<dbReference type="PANTHER" id="PTHR48111">
    <property type="entry name" value="REGULATOR OF RPOS"/>
    <property type="match status" value="1"/>
</dbReference>
<dbReference type="Gene3D" id="3.40.50.2300">
    <property type="match status" value="1"/>
</dbReference>
<sequence>HDKEFRKYRQTPIIMFSAMDEVQDKIEGLELGVDDYITKPFNFSEVLARIRAVLRNRELSRQVSRRERRIAVIESLNKSLIFFTQHIKRPISELIASAEKLEPSKVDQVDDFIDLVKKEGDEILATLKGLQDEIEELQRKGNKLKKGDLSLEDLEKKLQKRLNNWKKRQEKSEEASV</sequence>
<dbReference type="EMBL" id="BARU01031999">
    <property type="protein sequence ID" value="GAH66034.1"/>
    <property type="molecule type" value="Genomic_DNA"/>
</dbReference>
<dbReference type="GO" id="GO:0000976">
    <property type="term" value="F:transcription cis-regulatory region binding"/>
    <property type="evidence" value="ECO:0007669"/>
    <property type="project" value="TreeGrafter"/>
</dbReference>
<evidence type="ECO:0000256" key="3">
    <source>
        <dbReference type="ARBA" id="ARBA00023125"/>
    </source>
</evidence>
<dbReference type="SUPFAM" id="SSF52172">
    <property type="entry name" value="CheY-like"/>
    <property type="match status" value="1"/>
</dbReference>
<dbReference type="InterPro" id="IPR039420">
    <property type="entry name" value="WalR-like"/>
</dbReference>
<feature type="domain" description="Response regulatory" evidence="6">
    <location>
        <begin position="1"/>
        <end position="54"/>
    </location>
</feature>
<dbReference type="PROSITE" id="PS50110">
    <property type="entry name" value="RESPONSE_REGULATORY"/>
    <property type="match status" value="1"/>
</dbReference>
<feature type="non-terminal residue" evidence="7">
    <location>
        <position position="1"/>
    </location>
</feature>
<evidence type="ECO:0000256" key="1">
    <source>
        <dbReference type="ARBA" id="ARBA00023012"/>
    </source>
</evidence>
<keyword evidence="5" id="KW-0175">Coiled coil</keyword>
<dbReference type="GO" id="GO:0006355">
    <property type="term" value="P:regulation of DNA-templated transcription"/>
    <property type="evidence" value="ECO:0007669"/>
    <property type="project" value="TreeGrafter"/>
</dbReference>
<dbReference type="InterPro" id="IPR001789">
    <property type="entry name" value="Sig_transdc_resp-reg_receiver"/>
</dbReference>
<dbReference type="PANTHER" id="PTHR48111:SF22">
    <property type="entry name" value="REGULATOR OF RPOS"/>
    <property type="match status" value="1"/>
</dbReference>